<comment type="similarity">
    <text evidence="2">Belongs to the shroom family.</text>
</comment>
<feature type="compositionally biased region" description="Basic and acidic residues" evidence="6">
    <location>
        <begin position="992"/>
        <end position="1004"/>
    </location>
</feature>
<keyword evidence="5" id="KW-0175">Coiled coil</keyword>
<comment type="subcellular location">
    <subcellularLocation>
        <location evidence="1">Cytoplasm</location>
        <location evidence="1">Cytoskeleton</location>
    </subcellularLocation>
</comment>
<feature type="compositionally biased region" description="Low complexity" evidence="6">
    <location>
        <begin position="9"/>
        <end position="32"/>
    </location>
</feature>
<gene>
    <name evidence="10" type="primary">SHROOM4</name>
</gene>
<keyword evidence="4" id="KW-0206">Cytoskeleton</keyword>
<keyword evidence="3" id="KW-0963">Cytoplasm</keyword>
<evidence type="ECO:0000256" key="3">
    <source>
        <dbReference type="ARBA" id="ARBA00022490"/>
    </source>
</evidence>
<feature type="compositionally biased region" description="Low complexity" evidence="6">
    <location>
        <begin position="274"/>
        <end position="301"/>
    </location>
</feature>
<feature type="region of interest" description="Disordered" evidence="6">
    <location>
        <begin position="916"/>
        <end position="938"/>
    </location>
</feature>
<proteinExistence type="inferred from homology"/>
<evidence type="ECO:0000256" key="6">
    <source>
        <dbReference type="SAM" id="MobiDB-lite"/>
    </source>
</evidence>
<feature type="compositionally biased region" description="Low complexity" evidence="6">
    <location>
        <begin position="1155"/>
        <end position="1167"/>
    </location>
</feature>
<keyword evidence="9" id="KW-1185">Reference proteome</keyword>
<feature type="region of interest" description="Disordered" evidence="6">
    <location>
        <begin position="170"/>
        <end position="206"/>
    </location>
</feature>
<feature type="compositionally biased region" description="Basic and acidic residues" evidence="6">
    <location>
        <begin position="1203"/>
        <end position="1216"/>
    </location>
</feature>
<feature type="compositionally biased region" description="Pro residues" evidence="6">
    <location>
        <begin position="629"/>
        <end position="655"/>
    </location>
</feature>
<feature type="region of interest" description="Disordered" evidence="6">
    <location>
        <begin position="1267"/>
        <end position="1342"/>
    </location>
</feature>
<evidence type="ECO:0000313" key="9">
    <source>
        <dbReference type="Proteomes" id="UP001652642"/>
    </source>
</evidence>
<evidence type="ECO:0000259" key="7">
    <source>
        <dbReference type="PROSITE" id="PS50106"/>
    </source>
</evidence>
<evidence type="ECO:0000256" key="5">
    <source>
        <dbReference type="SAM" id="Coils"/>
    </source>
</evidence>
<evidence type="ECO:0000256" key="4">
    <source>
        <dbReference type="ARBA" id="ARBA00023212"/>
    </source>
</evidence>
<feature type="region of interest" description="Disordered" evidence="6">
    <location>
        <begin position="226"/>
        <end position="443"/>
    </location>
</feature>
<feature type="compositionally biased region" description="Low complexity" evidence="6">
    <location>
        <begin position="226"/>
        <end position="237"/>
    </location>
</feature>
<feature type="domain" description="ASD2" evidence="8">
    <location>
        <begin position="1232"/>
        <end position="1527"/>
    </location>
</feature>
<feature type="compositionally biased region" description="Basic and acidic residues" evidence="6">
    <location>
        <begin position="692"/>
        <end position="705"/>
    </location>
</feature>
<feature type="compositionally biased region" description="Pro residues" evidence="6">
    <location>
        <begin position="1046"/>
        <end position="1055"/>
    </location>
</feature>
<evidence type="ECO:0000259" key="8">
    <source>
        <dbReference type="PROSITE" id="PS51307"/>
    </source>
</evidence>
<dbReference type="Proteomes" id="UP001652642">
    <property type="component" value="Chromosome 11"/>
</dbReference>
<accession>A0ABM5EWG1</accession>
<feature type="compositionally biased region" description="Basic and acidic residues" evidence="6">
    <location>
        <begin position="1178"/>
        <end position="1196"/>
    </location>
</feature>
<evidence type="ECO:0000256" key="2">
    <source>
        <dbReference type="ARBA" id="ARBA00006469"/>
    </source>
</evidence>
<feature type="compositionally biased region" description="Basic and acidic residues" evidence="6">
    <location>
        <begin position="720"/>
        <end position="732"/>
    </location>
</feature>
<dbReference type="Pfam" id="PF00595">
    <property type="entry name" value="PDZ"/>
    <property type="match status" value="1"/>
</dbReference>
<feature type="compositionally biased region" description="Basic and acidic residues" evidence="6">
    <location>
        <begin position="410"/>
        <end position="423"/>
    </location>
</feature>
<name>A0ABM5EWG1_9SAUR</name>
<dbReference type="InterPro" id="IPR001478">
    <property type="entry name" value="PDZ"/>
</dbReference>
<organism evidence="9 10">
    <name type="scientific">Pogona vitticeps</name>
    <name type="common">central bearded dragon</name>
    <dbReference type="NCBI Taxonomy" id="103695"/>
    <lineage>
        <taxon>Eukaryota</taxon>
        <taxon>Metazoa</taxon>
        <taxon>Chordata</taxon>
        <taxon>Craniata</taxon>
        <taxon>Vertebrata</taxon>
        <taxon>Euteleostomi</taxon>
        <taxon>Lepidosauria</taxon>
        <taxon>Squamata</taxon>
        <taxon>Bifurcata</taxon>
        <taxon>Unidentata</taxon>
        <taxon>Episquamata</taxon>
        <taxon>Toxicofera</taxon>
        <taxon>Iguania</taxon>
        <taxon>Acrodonta</taxon>
        <taxon>Agamidae</taxon>
        <taxon>Amphibolurinae</taxon>
        <taxon>Pogona</taxon>
    </lineage>
</organism>
<dbReference type="GeneID" id="110080148"/>
<reference evidence="10" key="1">
    <citation type="submission" date="2025-08" db="UniProtKB">
        <authorList>
            <consortium name="RefSeq"/>
        </authorList>
    </citation>
    <scope>IDENTIFICATION</scope>
</reference>
<feature type="region of interest" description="Disordered" evidence="6">
    <location>
        <begin position="1"/>
        <end position="32"/>
    </location>
</feature>
<dbReference type="Gene3D" id="6.10.250.3120">
    <property type="match status" value="1"/>
</dbReference>
<feature type="region of interest" description="Disordered" evidence="6">
    <location>
        <begin position="973"/>
        <end position="1235"/>
    </location>
</feature>
<feature type="compositionally biased region" description="Basic and acidic residues" evidence="6">
    <location>
        <begin position="1029"/>
        <end position="1039"/>
    </location>
</feature>
<sequence>MEPPPPPSGQEAPPRGPEPEQQQQQQQQQQEGRLASRLLVSFQYVHVQLAGGAPWGFTLKGGLEHSEPLIVSKVEDGGKAALSQKMRSGDELVNINGTPLYGSRQEALILIKGSYRTLKMILRRRNVPILRPHSWHLAKLSEARTETTAMPCPADAFSLSWHLGCDTSDLSSPWTPLSRHCSTEKSSSLGSMDSLDPPSQTSYYEGSLSPIDQAMFQNKRDSAYSSFSASSTTSDSALRPEENSPAEGHPPGFLPDHRYLQTGSEGSEPASRHSPAALLAPGLRPASSTPANPSSGLAKGAAPPPLPPVRQDSLRACNAPPEATGVDSLHPKGRWTSDSSLCPQGRDPRGPSGQPASAGHAKGSLSAEQYYLLSSHADPHPPPMEKGASSTESLLNEQVGGHPTQSHPPHGMERKEQEGELGPHDMSSSAWKASWPGPLGHRHSAPEHLLAAQLQALHVAPGQEDPRWTVSPLHAEQRGPRTPEPWRDQDQDQGSCASPGHSRPGWGGGSCSPQGRHPGHERPRSASVELGSPSPRQPAGDAAGRDFPAAPSLNAATEGVRDPEGAPSAPRKGGSMQHRSAQMRRRSDRFATNLRHEIQWRKAQLQKAKGSGVLLGGEETVRETEEPPNVSPTPPSPPPPAPAPAPSPPPPPVEARPPGFSLSARRWGSELSIFVGEGNTHNPGRALLAPEPRWRAQEPVPERPPKPLPPAPGRSGRWRWSPEHKLQPHHEGSPATQPEPPSHFPDESGLLPFADRRKFFEETSKPLPSGYTHLRHSRLGGLQAPKAEEQNTFQPVGSEHLAVRRHSMDQAYGLPSPPIYPDFHREALACCQPSARHRGDCDCWQPLPCSCAPREACTYCYGERCPALHQRSLPVPASHCAHHCHPRPAWTRYSDCCCLGTHRRLDEAGPWQARKEFPSDEWEPPAVNRKSSQSMSELAPQKMGFARVSPFWTRFENTEPEWAPFCRTTSTRNLSWDHERPGQAAENPAYEEAGKPPLRERAYSESHLCAEPASAASGKEPQREAPLARLEEARLESPGRAKRKGPPPPRPPPPNWEKYHPRRASHHQLLPSKASPSTPPEDPPAPGQKSDDAARQRSQSLPVEQRWKEAAQPPPPLHAGPSEAPSPGEQGSLHHYCHNAPCRRSPEWSPVATAPSDRSGSSRPTSSLEEEAIPDPQWPKEPHGAATGRTREDDARNLAASQEPEKAFHGAAKERGPLAPAGPSPPFRLNSEELMREVAGQDRSLAGVLSPALGRVTATEVMGDFFSPSDSPAWGEWDRQPHAGGAALPKRQPAPSLSPACEAGTTSPAVGSVSCNPSDSKAKPAGQAKETPESVGISSEEEEELDYDLARKKVQLIESISRKLAVLQEAQRGLQDDMNANTALGREVESHVKGACKSQEYEKFRLFIGDLDKVVNLLLSLSGRLARVENTLGGLDSEAPEEEKLVLLEKKQQLMAQLEDAKELQEHVARRERVVFASVSCRLPSEQLQDYQHFVRMKSALAIQQRQLEDKIKLGEEQLRCLRESLRRGAREY</sequence>
<feature type="coiled-coil region" evidence="5">
    <location>
        <begin position="1444"/>
        <end position="1471"/>
    </location>
</feature>
<dbReference type="Pfam" id="PF08687">
    <property type="entry name" value="ASD2"/>
    <property type="match status" value="1"/>
</dbReference>
<dbReference type="PROSITE" id="PS50106">
    <property type="entry name" value="PDZ"/>
    <property type="match status" value="1"/>
</dbReference>
<feature type="compositionally biased region" description="Basic and acidic residues" evidence="6">
    <location>
        <begin position="475"/>
        <end position="490"/>
    </location>
</feature>
<dbReference type="InterPro" id="IPR014799">
    <property type="entry name" value="ASD2_dom"/>
</dbReference>
<dbReference type="InterPro" id="IPR036034">
    <property type="entry name" value="PDZ_sf"/>
</dbReference>
<feature type="compositionally biased region" description="Pro residues" evidence="6">
    <location>
        <begin position="1077"/>
        <end position="1086"/>
    </location>
</feature>
<feature type="region of interest" description="Disordered" evidence="6">
    <location>
        <begin position="474"/>
        <end position="750"/>
    </location>
</feature>
<evidence type="ECO:0000313" key="10">
    <source>
        <dbReference type="RefSeq" id="XP_072837489.1"/>
    </source>
</evidence>
<dbReference type="RefSeq" id="XP_072837489.1">
    <property type="nucleotide sequence ID" value="XM_072981388.1"/>
</dbReference>
<dbReference type="PROSITE" id="PS51307">
    <property type="entry name" value="ASD2"/>
    <property type="match status" value="1"/>
</dbReference>
<dbReference type="PANTHER" id="PTHR15012:SF35">
    <property type="entry name" value="PROTEIN SHROOM4"/>
    <property type="match status" value="1"/>
</dbReference>
<dbReference type="SUPFAM" id="SSF50156">
    <property type="entry name" value="PDZ domain-like"/>
    <property type="match status" value="1"/>
</dbReference>
<protein>
    <submittedName>
        <fullName evidence="10">Protein Shroom4 isoform X1</fullName>
    </submittedName>
</protein>
<dbReference type="CDD" id="cd06750">
    <property type="entry name" value="PDZ_shroom2_3_4-like"/>
    <property type="match status" value="1"/>
</dbReference>
<feature type="compositionally biased region" description="Polar residues" evidence="6">
    <location>
        <begin position="184"/>
        <end position="204"/>
    </location>
</feature>
<evidence type="ECO:0000256" key="1">
    <source>
        <dbReference type="ARBA" id="ARBA00004245"/>
    </source>
</evidence>
<dbReference type="InterPro" id="IPR027685">
    <property type="entry name" value="Shroom_fam"/>
</dbReference>
<feature type="domain" description="PDZ" evidence="7">
    <location>
        <begin position="44"/>
        <end position="126"/>
    </location>
</feature>
<feature type="compositionally biased region" description="Polar residues" evidence="6">
    <location>
        <begin position="1304"/>
        <end position="1319"/>
    </location>
</feature>
<dbReference type="SMART" id="SM00228">
    <property type="entry name" value="PDZ"/>
    <property type="match status" value="1"/>
</dbReference>
<dbReference type="Gene3D" id="2.30.42.10">
    <property type="match status" value="1"/>
</dbReference>
<dbReference type="PANTHER" id="PTHR15012">
    <property type="entry name" value="APICAL PROTEIN/SHROOM-RELATED"/>
    <property type="match status" value="1"/>
</dbReference>